<comment type="caution">
    <text evidence="2">The sequence shown here is derived from an EMBL/GenBank/DDBJ whole genome shotgun (WGS) entry which is preliminary data.</text>
</comment>
<feature type="region of interest" description="Disordered" evidence="1">
    <location>
        <begin position="169"/>
        <end position="200"/>
    </location>
</feature>
<name>A0ABS2TZ68_9ACTN</name>
<dbReference type="Pfam" id="PF13743">
    <property type="entry name" value="Thioredoxin_5"/>
    <property type="match status" value="1"/>
</dbReference>
<accession>A0ABS2TZ68</accession>
<evidence type="ECO:0000256" key="1">
    <source>
        <dbReference type="SAM" id="MobiDB-lite"/>
    </source>
</evidence>
<dbReference type="RefSeq" id="WP_205359988.1">
    <property type="nucleotide sequence ID" value="NZ_JADKYB010000016.1"/>
</dbReference>
<dbReference type="SUPFAM" id="SSF52833">
    <property type="entry name" value="Thioredoxin-like"/>
    <property type="match status" value="1"/>
</dbReference>
<dbReference type="Proteomes" id="UP000749040">
    <property type="component" value="Unassembled WGS sequence"/>
</dbReference>
<dbReference type="EMBL" id="JADKYB010000016">
    <property type="protein sequence ID" value="MBM9508117.1"/>
    <property type="molecule type" value="Genomic_DNA"/>
</dbReference>
<feature type="compositionally biased region" description="Basic and acidic residues" evidence="1">
    <location>
        <begin position="169"/>
        <end position="181"/>
    </location>
</feature>
<keyword evidence="3" id="KW-1185">Reference proteome</keyword>
<organism evidence="2 3">
    <name type="scientific">Actinacidiphila acididurans</name>
    <dbReference type="NCBI Taxonomy" id="2784346"/>
    <lineage>
        <taxon>Bacteria</taxon>
        <taxon>Bacillati</taxon>
        <taxon>Actinomycetota</taxon>
        <taxon>Actinomycetes</taxon>
        <taxon>Kitasatosporales</taxon>
        <taxon>Streptomycetaceae</taxon>
        <taxon>Actinacidiphila</taxon>
    </lineage>
</organism>
<proteinExistence type="predicted"/>
<sequence>MSTARPSGESSRAGRLTVTEYTDPLCPWAWGAEPVFRWLRGLLGDRVGWRRVYGILFDEGEEPAPDPAAETAWYAGFVREVSGHTGAPYAARLARVGASSWPASLVAKAAEQQGDAVAARVLRRLRESMFVAGEPADTMELALAAARGVPGLDPVRLAADAASPAVREAVRADHRETRDPLPEALAPDWPGPHPGTAKETHDGQLRYALPTLVLTGPAGRRVVPGRRPPREYLDAVAAVAPGPALAGAVGELPAGEELLALHGTMTDPEWRLLAPGRPVPADAVALATGNGPLWLHPAEAAVSPWPATSRASR</sequence>
<evidence type="ECO:0000313" key="2">
    <source>
        <dbReference type="EMBL" id="MBM9508117.1"/>
    </source>
</evidence>
<reference evidence="2 3" key="1">
    <citation type="submission" date="2021-01" db="EMBL/GenBank/DDBJ databases">
        <title>Streptomyces acididurans sp. nov., isolated from a peat swamp forest soil.</title>
        <authorList>
            <person name="Chantavorakit T."/>
            <person name="Duangmal K."/>
        </authorList>
    </citation>
    <scope>NUCLEOTIDE SEQUENCE [LARGE SCALE GENOMIC DNA]</scope>
    <source>
        <strain evidence="2 3">KK5PA1</strain>
    </source>
</reference>
<evidence type="ECO:0000313" key="3">
    <source>
        <dbReference type="Proteomes" id="UP000749040"/>
    </source>
</evidence>
<dbReference type="InterPro" id="IPR036249">
    <property type="entry name" value="Thioredoxin-like_sf"/>
</dbReference>
<dbReference type="Gene3D" id="3.40.30.10">
    <property type="entry name" value="Glutaredoxin"/>
    <property type="match status" value="1"/>
</dbReference>
<gene>
    <name evidence="2" type="ORF">ITX44_26905</name>
</gene>
<protein>
    <submittedName>
        <fullName evidence="2">DsbA family protein</fullName>
    </submittedName>
</protein>